<comment type="caution">
    <text evidence="9">The sequence shown here is derived from an EMBL/GenBank/DDBJ whole genome shotgun (WGS) entry which is preliminary data.</text>
</comment>
<dbReference type="SMART" id="SM00355">
    <property type="entry name" value="ZnF_C2H2"/>
    <property type="match status" value="7"/>
</dbReference>
<dbReference type="PROSITE" id="PS50157">
    <property type="entry name" value="ZINC_FINGER_C2H2_2"/>
    <property type="match status" value="4"/>
</dbReference>
<accession>A0A226DIK4</accession>
<dbReference type="SUPFAM" id="SSF57667">
    <property type="entry name" value="beta-beta-alpha zinc fingers"/>
    <property type="match status" value="2"/>
</dbReference>
<evidence type="ECO:0000256" key="7">
    <source>
        <dbReference type="PROSITE-ProRule" id="PRU00042"/>
    </source>
</evidence>
<evidence type="ECO:0000256" key="2">
    <source>
        <dbReference type="ARBA" id="ARBA00022723"/>
    </source>
</evidence>
<comment type="subcellular location">
    <subcellularLocation>
        <location evidence="1">Nucleus</location>
    </subcellularLocation>
</comment>
<feature type="domain" description="C2H2-type" evidence="8">
    <location>
        <begin position="95"/>
        <end position="125"/>
    </location>
</feature>
<dbReference type="PANTHER" id="PTHR24379:SF121">
    <property type="entry name" value="C2H2-TYPE DOMAIN-CONTAINING PROTEIN"/>
    <property type="match status" value="1"/>
</dbReference>
<dbReference type="OrthoDB" id="3561125at2759"/>
<evidence type="ECO:0000256" key="4">
    <source>
        <dbReference type="ARBA" id="ARBA00022771"/>
    </source>
</evidence>
<sequence>MDYNWTHPGTNREDPKGPLTFEADTNCDQRPVITHDPYTKMPCEICNKSPSTLSDHVKTFHTNEEQQSCDQASFSTTNLQNDTKAVHSTGERFRFPCTFLGCNKSYLSKYQVTRHKKIQHSVNPARYPCTVCGKKFKRMSHLRTHNLTHTKEKPHKCTTCGRSFAQVGSMKRHEWTHLEKSSREIFKCNLCPETTSRKHSLHSLKYHIRVAHGKGKNYPCSYCEKKWASVQGLKRHVEARHSDYKRYHHCDKCEYKSHVKFYLERHVRIKHIANPSAAGSLANLTV</sequence>
<evidence type="ECO:0000256" key="6">
    <source>
        <dbReference type="ARBA" id="ARBA00023242"/>
    </source>
</evidence>
<dbReference type="FunFam" id="3.30.160.60:FF:000145">
    <property type="entry name" value="Zinc finger protein 574"/>
    <property type="match status" value="1"/>
</dbReference>
<keyword evidence="5" id="KW-0862">Zinc</keyword>
<feature type="domain" description="C2H2-type" evidence="8">
    <location>
        <begin position="155"/>
        <end position="182"/>
    </location>
</feature>
<dbReference type="GO" id="GO:0003677">
    <property type="term" value="F:DNA binding"/>
    <property type="evidence" value="ECO:0007669"/>
    <property type="project" value="InterPro"/>
</dbReference>
<dbReference type="STRING" id="158441.A0A226DIK4"/>
<feature type="domain" description="C2H2-type" evidence="8">
    <location>
        <begin position="218"/>
        <end position="246"/>
    </location>
</feature>
<dbReference type="PANTHER" id="PTHR24379">
    <property type="entry name" value="KRAB AND ZINC FINGER DOMAIN-CONTAINING"/>
    <property type="match status" value="1"/>
</dbReference>
<evidence type="ECO:0000256" key="3">
    <source>
        <dbReference type="ARBA" id="ARBA00022737"/>
    </source>
</evidence>
<reference evidence="9 10" key="1">
    <citation type="submission" date="2015-12" db="EMBL/GenBank/DDBJ databases">
        <title>The genome of Folsomia candida.</title>
        <authorList>
            <person name="Faddeeva A."/>
            <person name="Derks M.F."/>
            <person name="Anvar Y."/>
            <person name="Smit S."/>
            <person name="Van Straalen N."/>
            <person name="Roelofs D."/>
        </authorList>
    </citation>
    <scope>NUCLEOTIDE SEQUENCE [LARGE SCALE GENOMIC DNA]</scope>
    <source>
        <strain evidence="9 10">VU population</strain>
        <tissue evidence="9">Whole body</tissue>
    </source>
</reference>
<evidence type="ECO:0000313" key="10">
    <source>
        <dbReference type="Proteomes" id="UP000198287"/>
    </source>
</evidence>
<keyword evidence="10" id="KW-1185">Reference proteome</keyword>
<name>A0A226DIK4_FOLCA</name>
<keyword evidence="2" id="KW-0479">Metal-binding</keyword>
<dbReference type="InterPro" id="IPR036236">
    <property type="entry name" value="Znf_C2H2_sf"/>
</dbReference>
<dbReference type="OMA" id="RIKHIAN"/>
<dbReference type="AlphaFoldDB" id="A0A226DIK4"/>
<organism evidence="9 10">
    <name type="scientific">Folsomia candida</name>
    <name type="common">Springtail</name>
    <dbReference type="NCBI Taxonomy" id="158441"/>
    <lineage>
        <taxon>Eukaryota</taxon>
        <taxon>Metazoa</taxon>
        <taxon>Ecdysozoa</taxon>
        <taxon>Arthropoda</taxon>
        <taxon>Hexapoda</taxon>
        <taxon>Collembola</taxon>
        <taxon>Entomobryomorpha</taxon>
        <taxon>Isotomoidea</taxon>
        <taxon>Isotomidae</taxon>
        <taxon>Proisotominae</taxon>
        <taxon>Folsomia</taxon>
    </lineage>
</organism>
<evidence type="ECO:0000259" key="8">
    <source>
        <dbReference type="PROSITE" id="PS50157"/>
    </source>
</evidence>
<proteinExistence type="predicted"/>
<evidence type="ECO:0000313" key="9">
    <source>
        <dbReference type="EMBL" id="OXA45372.1"/>
    </source>
</evidence>
<dbReference type="FunFam" id="3.30.160.60:FF:000100">
    <property type="entry name" value="Zinc finger 45-like"/>
    <property type="match status" value="1"/>
</dbReference>
<keyword evidence="3" id="KW-0677">Repeat</keyword>
<dbReference type="GO" id="GO:0008270">
    <property type="term" value="F:zinc ion binding"/>
    <property type="evidence" value="ECO:0007669"/>
    <property type="project" value="UniProtKB-KW"/>
</dbReference>
<dbReference type="Proteomes" id="UP000198287">
    <property type="component" value="Unassembled WGS sequence"/>
</dbReference>
<dbReference type="EMBL" id="LNIX01000018">
    <property type="protein sequence ID" value="OXA45372.1"/>
    <property type="molecule type" value="Genomic_DNA"/>
</dbReference>
<dbReference type="PROSITE" id="PS00028">
    <property type="entry name" value="ZINC_FINGER_C2H2_1"/>
    <property type="match status" value="3"/>
</dbReference>
<keyword evidence="6" id="KW-0539">Nucleus</keyword>
<evidence type="ECO:0000256" key="1">
    <source>
        <dbReference type="ARBA" id="ARBA00004123"/>
    </source>
</evidence>
<protein>
    <submittedName>
        <fullName evidence="9">PR domain zinc finger protein 5</fullName>
    </submittedName>
</protein>
<dbReference type="InterPro" id="IPR003656">
    <property type="entry name" value="Znf_BED"/>
</dbReference>
<dbReference type="GO" id="GO:0005634">
    <property type="term" value="C:nucleus"/>
    <property type="evidence" value="ECO:0007669"/>
    <property type="project" value="UniProtKB-SubCell"/>
</dbReference>
<dbReference type="Pfam" id="PF02892">
    <property type="entry name" value="zf-BED"/>
    <property type="match status" value="1"/>
</dbReference>
<keyword evidence="4 7" id="KW-0863">Zinc-finger</keyword>
<dbReference type="Pfam" id="PF00096">
    <property type="entry name" value="zf-C2H2"/>
    <property type="match status" value="1"/>
</dbReference>
<dbReference type="InterPro" id="IPR013087">
    <property type="entry name" value="Znf_C2H2_type"/>
</dbReference>
<evidence type="ECO:0000256" key="5">
    <source>
        <dbReference type="ARBA" id="ARBA00022833"/>
    </source>
</evidence>
<dbReference type="Gene3D" id="3.30.160.60">
    <property type="entry name" value="Classic Zinc Finger"/>
    <property type="match status" value="4"/>
</dbReference>
<feature type="domain" description="C2H2-type" evidence="8">
    <location>
        <begin position="127"/>
        <end position="154"/>
    </location>
</feature>
<gene>
    <name evidence="9" type="ORF">Fcan01_20173</name>
</gene>